<protein>
    <submittedName>
        <fullName evidence="1">Uncharacterized protein</fullName>
    </submittedName>
</protein>
<sequence>MKAQVTLTVPEAKALIAEGIAQLPEVEQALRAGRVLLKGGTTVAAVANRLVGCDLRISGRISPRGAKASKGDSVLPHSILIEKGSVKNIDGCFGQTVESLRRDDVAIIGANALDSHGRTAILLGRPLGGTPGQGLAGLMAQGCRVIIACGLEKLIPGSIADAIAAAGIYSSDWSMGMSAGLAPLAGAVITEQKALELLTEVKCTAIGAGGIAGAEGATTLVIEGQPEPVTQAVKAVLEVKGAAHAGCPVSLEECRAGSPACGVHQSCAWRMEKGESLTWRLR</sequence>
<proteinExistence type="predicted"/>
<name>F7NFB7_9FIRM</name>
<dbReference type="RefSeq" id="WP_004092968.1">
    <property type="nucleotide sequence ID" value="NZ_AFGF01000024.1"/>
</dbReference>
<dbReference type="Proteomes" id="UP000003240">
    <property type="component" value="Unassembled WGS sequence"/>
</dbReference>
<dbReference type="AlphaFoldDB" id="F7NFB7"/>
<dbReference type="EMBL" id="AFGF01000024">
    <property type="protein sequence ID" value="EGO65242.1"/>
    <property type="molecule type" value="Genomic_DNA"/>
</dbReference>
<keyword evidence="2" id="KW-1185">Reference proteome</keyword>
<evidence type="ECO:0000313" key="1">
    <source>
        <dbReference type="EMBL" id="EGO65242.1"/>
    </source>
</evidence>
<evidence type="ECO:0000313" key="2">
    <source>
        <dbReference type="Proteomes" id="UP000003240"/>
    </source>
</evidence>
<reference evidence="1 2" key="1">
    <citation type="journal article" date="2011" name="EMBO J.">
        <title>Structural diversity of bacterial flagellar motors.</title>
        <authorList>
            <person name="Chen S."/>
            <person name="Beeby M."/>
            <person name="Murphy G.E."/>
            <person name="Leadbetter J.R."/>
            <person name="Hendrixson D.R."/>
            <person name="Briegel A."/>
            <person name="Li Z."/>
            <person name="Shi J."/>
            <person name="Tocheva E.I."/>
            <person name="Muller A."/>
            <person name="Dobro M.J."/>
            <person name="Jensen G.J."/>
        </authorList>
    </citation>
    <scope>NUCLEOTIDE SEQUENCE [LARGE SCALE GENOMIC DNA]</scope>
    <source>
        <strain evidence="1 2">DSM 6540</strain>
    </source>
</reference>
<organism evidence="1 2">
    <name type="scientific">Acetonema longum DSM 6540</name>
    <dbReference type="NCBI Taxonomy" id="1009370"/>
    <lineage>
        <taxon>Bacteria</taxon>
        <taxon>Bacillati</taxon>
        <taxon>Bacillota</taxon>
        <taxon>Negativicutes</taxon>
        <taxon>Acetonemataceae</taxon>
        <taxon>Acetonema</taxon>
    </lineage>
</organism>
<comment type="caution">
    <text evidence="1">The sequence shown here is derived from an EMBL/GenBank/DDBJ whole genome shotgun (WGS) entry which is preliminary data.</text>
</comment>
<dbReference type="STRING" id="1009370.ALO_03721"/>
<accession>F7NFB7</accession>
<dbReference type="eggNOG" id="ENOG502ZC2Y">
    <property type="taxonomic scope" value="Bacteria"/>
</dbReference>
<gene>
    <name evidence="1" type="ORF">ALO_03721</name>
</gene>